<dbReference type="SUPFAM" id="SSF46894">
    <property type="entry name" value="C-terminal effector domain of the bipartite response regulators"/>
    <property type="match status" value="1"/>
</dbReference>
<dbReference type="InterPro" id="IPR039420">
    <property type="entry name" value="WalR-like"/>
</dbReference>
<keyword evidence="9" id="KW-1185">Reference proteome</keyword>
<evidence type="ECO:0000259" key="7">
    <source>
        <dbReference type="PROSITE" id="PS50110"/>
    </source>
</evidence>
<dbReference type="CDD" id="cd06170">
    <property type="entry name" value="LuxR_C_like"/>
    <property type="match status" value="1"/>
</dbReference>
<keyword evidence="1 5" id="KW-0597">Phosphoprotein</keyword>
<dbReference type="Pfam" id="PF00196">
    <property type="entry name" value="GerE"/>
    <property type="match status" value="1"/>
</dbReference>
<dbReference type="SMART" id="SM00421">
    <property type="entry name" value="HTH_LUXR"/>
    <property type="match status" value="1"/>
</dbReference>
<evidence type="ECO:0000256" key="5">
    <source>
        <dbReference type="PROSITE-ProRule" id="PRU00169"/>
    </source>
</evidence>
<evidence type="ECO:0000313" key="9">
    <source>
        <dbReference type="Proteomes" id="UP001597044"/>
    </source>
</evidence>
<dbReference type="PANTHER" id="PTHR43214">
    <property type="entry name" value="TWO-COMPONENT RESPONSE REGULATOR"/>
    <property type="match status" value="1"/>
</dbReference>
<dbReference type="Proteomes" id="UP001597044">
    <property type="component" value="Unassembled WGS sequence"/>
</dbReference>
<dbReference type="Gene3D" id="3.40.50.2300">
    <property type="match status" value="1"/>
</dbReference>
<dbReference type="InterPro" id="IPR001789">
    <property type="entry name" value="Sig_transdc_resp-reg_receiver"/>
</dbReference>
<comment type="caution">
    <text evidence="8">The sequence shown here is derived from an EMBL/GenBank/DDBJ whole genome shotgun (WGS) entry which is preliminary data.</text>
</comment>
<keyword evidence="3" id="KW-0238">DNA-binding</keyword>
<evidence type="ECO:0000259" key="6">
    <source>
        <dbReference type="PROSITE" id="PS50043"/>
    </source>
</evidence>
<evidence type="ECO:0000256" key="4">
    <source>
        <dbReference type="ARBA" id="ARBA00023163"/>
    </source>
</evidence>
<feature type="modified residue" description="4-aspartylphosphate" evidence="5">
    <location>
        <position position="57"/>
    </location>
</feature>
<keyword evidence="2" id="KW-0805">Transcription regulation</keyword>
<dbReference type="PANTHER" id="PTHR43214:SF41">
    <property type="entry name" value="NITRATE_NITRITE RESPONSE REGULATOR PROTEIN NARP"/>
    <property type="match status" value="1"/>
</dbReference>
<dbReference type="Pfam" id="PF00072">
    <property type="entry name" value="Response_reg"/>
    <property type="match status" value="1"/>
</dbReference>
<dbReference type="InterPro" id="IPR058245">
    <property type="entry name" value="NreC/VraR/RcsB-like_REC"/>
</dbReference>
<organism evidence="8 9">
    <name type="scientific">Paraperlucidibaca wandonensis</name>
    <dbReference type="NCBI Taxonomy" id="1268273"/>
    <lineage>
        <taxon>Bacteria</taxon>
        <taxon>Pseudomonadati</taxon>
        <taxon>Pseudomonadota</taxon>
        <taxon>Gammaproteobacteria</taxon>
        <taxon>Moraxellales</taxon>
        <taxon>Moraxellaceae</taxon>
        <taxon>Paraperlucidibaca</taxon>
    </lineage>
</organism>
<dbReference type="PRINTS" id="PR00038">
    <property type="entry name" value="HTHLUXR"/>
</dbReference>
<dbReference type="CDD" id="cd17535">
    <property type="entry name" value="REC_NarL-like"/>
    <property type="match status" value="1"/>
</dbReference>
<name>A0ABW3HEM3_9GAMM</name>
<dbReference type="RefSeq" id="WP_379070029.1">
    <property type="nucleotide sequence ID" value="NZ_JBHTIT010000001.1"/>
</dbReference>
<dbReference type="InterPro" id="IPR011006">
    <property type="entry name" value="CheY-like_superfamily"/>
</dbReference>
<dbReference type="PROSITE" id="PS50110">
    <property type="entry name" value="RESPONSE_REGULATORY"/>
    <property type="match status" value="1"/>
</dbReference>
<evidence type="ECO:0000256" key="2">
    <source>
        <dbReference type="ARBA" id="ARBA00023015"/>
    </source>
</evidence>
<reference evidence="9" key="1">
    <citation type="journal article" date="2019" name="Int. J. Syst. Evol. Microbiol.">
        <title>The Global Catalogue of Microorganisms (GCM) 10K type strain sequencing project: providing services to taxonomists for standard genome sequencing and annotation.</title>
        <authorList>
            <consortium name="The Broad Institute Genomics Platform"/>
            <consortium name="The Broad Institute Genome Sequencing Center for Infectious Disease"/>
            <person name="Wu L."/>
            <person name="Ma J."/>
        </authorList>
    </citation>
    <scope>NUCLEOTIDE SEQUENCE [LARGE SCALE GENOMIC DNA]</scope>
    <source>
        <strain evidence="9">CCUG 63419</strain>
    </source>
</reference>
<dbReference type="PROSITE" id="PS50043">
    <property type="entry name" value="HTH_LUXR_2"/>
    <property type="match status" value="1"/>
</dbReference>
<feature type="domain" description="HTH luxR-type" evidence="6">
    <location>
        <begin position="144"/>
        <end position="209"/>
    </location>
</feature>
<proteinExistence type="predicted"/>
<evidence type="ECO:0000313" key="8">
    <source>
        <dbReference type="EMBL" id="MFD0949901.1"/>
    </source>
</evidence>
<protein>
    <submittedName>
        <fullName evidence="8">Response regulator</fullName>
    </submittedName>
</protein>
<dbReference type="SMART" id="SM00448">
    <property type="entry name" value="REC"/>
    <property type="match status" value="1"/>
</dbReference>
<dbReference type="EMBL" id="JBHTIT010000001">
    <property type="protein sequence ID" value="MFD0949901.1"/>
    <property type="molecule type" value="Genomic_DNA"/>
</dbReference>
<feature type="domain" description="Response regulatory" evidence="7">
    <location>
        <begin position="6"/>
        <end position="122"/>
    </location>
</feature>
<dbReference type="SUPFAM" id="SSF52172">
    <property type="entry name" value="CheY-like"/>
    <property type="match status" value="1"/>
</dbReference>
<keyword evidence="4" id="KW-0804">Transcription</keyword>
<dbReference type="InterPro" id="IPR000792">
    <property type="entry name" value="Tscrpt_reg_LuxR_C"/>
</dbReference>
<evidence type="ECO:0000256" key="3">
    <source>
        <dbReference type="ARBA" id="ARBA00023125"/>
    </source>
</evidence>
<accession>A0ABW3HEM3</accession>
<gene>
    <name evidence="8" type="ORF">ACFQ0F_05785</name>
</gene>
<evidence type="ECO:0000256" key="1">
    <source>
        <dbReference type="ARBA" id="ARBA00022553"/>
    </source>
</evidence>
<sequence length="214" mass="23194">MLSQPRVMLIEDHLVVAEWLIPLVEAALNTRSLTHHACFADAKAGICAEKFDVFLVDLGLPDGDGTDLISLIKQTQPNASCIVTTIFDDAEHLFPALHAGADGYLLKDDSREEFTAGIVGILAGKPPLSASIAQMMLQQFRPQTSPEDQPLTARETDMLCAIAKGLSVKEAAEMLSISPHTASGYIKTMYQKLHINSRAEATAKAIRMGVIRHS</sequence>
<dbReference type="InterPro" id="IPR016032">
    <property type="entry name" value="Sig_transdc_resp-reg_C-effctor"/>
</dbReference>